<keyword evidence="5" id="KW-0507">mRNA processing</keyword>
<protein>
    <recommendedName>
        <fullName evidence="10">Sm protein B</fullName>
    </recommendedName>
</protein>
<proteinExistence type="inferred from homology"/>
<evidence type="ECO:0000256" key="7">
    <source>
        <dbReference type="ARBA" id="ARBA00023187"/>
    </source>
</evidence>
<evidence type="ECO:0000313" key="14">
    <source>
        <dbReference type="Proteomes" id="UP001377567"/>
    </source>
</evidence>
<dbReference type="InterPro" id="IPR047575">
    <property type="entry name" value="Sm"/>
</dbReference>
<keyword evidence="6" id="KW-0694">RNA-binding</keyword>
<evidence type="ECO:0000259" key="12">
    <source>
        <dbReference type="PROSITE" id="PS52002"/>
    </source>
</evidence>
<dbReference type="GO" id="GO:0000398">
    <property type="term" value="P:mRNA splicing, via spliceosome"/>
    <property type="evidence" value="ECO:0007669"/>
    <property type="project" value="TreeGrafter"/>
</dbReference>
<name>A0AAV5S3M1_MAUHU</name>
<keyword evidence="14" id="KW-1185">Reference proteome</keyword>
<dbReference type="GO" id="GO:0005685">
    <property type="term" value="C:U1 snRNP"/>
    <property type="evidence" value="ECO:0007669"/>
    <property type="project" value="TreeGrafter"/>
</dbReference>
<evidence type="ECO:0000256" key="10">
    <source>
        <dbReference type="ARBA" id="ARBA00041355"/>
    </source>
</evidence>
<evidence type="ECO:0000256" key="2">
    <source>
        <dbReference type="ARBA" id="ARBA00004496"/>
    </source>
</evidence>
<dbReference type="Gene3D" id="2.30.30.100">
    <property type="match status" value="1"/>
</dbReference>
<dbReference type="GO" id="GO:0071013">
    <property type="term" value="C:catalytic step 2 spliceosome"/>
    <property type="evidence" value="ECO:0007669"/>
    <property type="project" value="TreeGrafter"/>
</dbReference>
<sequence length="155" mass="17767">MSQVAVKHNSRLSTLIGYRLRVLTNDGRVYIGELMAFDKYMNLILSDCVEERIPKNEQLKLKQKKLEDNVKVEKRTLGLVILRGEHVLTTLVQDKPLLTKKERLQKDKQDKKTLKKQQNKNKKDTTNGKVAKNGKTTGVPTQAKKFQPPPGFKAR</sequence>
<dbReference type="GO" id="GO:0071004">
    <property type="term" value="C:U2-type prespliceosome"/>
    <property type="evidence" value="ECO:0007669"/>
    <property type="project" value="TreeGrafter"/>
</dbReference>
<evidence type="ECO:0000256" key="8">
    <source>
        <dbReference type="ARBA" id="ARBA00023242"/>
    </source>
</evidence>
<dbReference type="FunFam" id="2.30.30.100:FF:000079">
    <property type="entry name" value="Sm B"/>
    <property type="match status" value="1"/>
</dbReference>
<feature type="compositionally biased region" description="Basic and acidic residues" evidence="11">
    <location>
        <begin position="102"/>
        <end position="112"/>
    </location>
</feature>
<evidence type="ECO:0000313" key="13">
    <source>
        <dbReference type="EMBL" id="GMM58464.1"/>
    </source>
</evidence>
<dbReference type="AlphaFoldDB" id="A0AAV5S3M1"/>
<dbReference type="GO" id="GO:0003723">
    <property type="term" value="F:RNA binding"/>
    <property type="evidence" value="ECO:0007669"/>
    <property type="project" value="UniProtKB-KW"/>
</dbReference>
<comment type="similarity">
    <text evidence="3">Belongs to the snRNP SmB/SmN family.</text>
</comment>
<evidence type="ECO:0000256" key="3">
    <source>
        <dbReference type="ARBA" id="ARBA00009123"/>
    </source>
</evidence>
<dbReference type="GO" id="GO:0046540">
    <property type="term" value="C:U4/U6 x U5 tri-snRNP complex"/>
    <property type="evidence" value="ECO:0007669"/>
    <property type="project" value="TreeGrafter"/>
</dbReference>
<feature type="domain" description="Sm" evidence="12">
    <location>
        <begin position="7"/>
        <end position="96"/>
    </location>
</feature>
<reference evidence="13 14" key="1">
    <citation type="journal article" date="2023" name="Elife">
        <title>Identification of key yeast species and microbe-microbe interactions impacting larval growth of Drosophila in the wild.</title>
        <authorList>
            <person name="Mure A."/>
            <person name="Sugiura Y."/>
            <person name="Maeda R."/>
            <person name="Honda K."/>
            <person name="Sakurai N."/>
            <person name="Takahashi Y."/>
            <person name="Watada M."/>
            <person name="Katoh T."/>
            <person name="Gotoh A."/>
            <person name="Gotoh Y."/>
            <person name="Taniguchi I."/>
            <person name="Nakamura K."/>
            <person name="Hayashi T."/>
            <person name="Katayama T."/>
            <person name="Uemura T."/>
            <person name="Hattori Y."/>
        </authorList>
    </citation>
    <scope>NUCLEOTIDE SEQUENCE [LARGE SCALE GENOMIC DNA]</scope>
    <source>
        <strain evidence="13 14">KH-74</strain>
    </source>
</reference>
<dbReference type="GO" id="GO:0005686">
    <property type="term" value="C:U2 snRNP"/>
    <property type="evidence" value="ECO:0007669"/>
    <property type="project" value="TreeGrafter"/>
</dbReference>
<dbReference type="GO" id="GO:0005682">
    <property type="term" value="C:U5 snRNP"/>
    <property type="evidence" value="ECO:0007669"/>
    <property type="project" value="TreeGrafter"/>
</dbReference>
<dbReference type="SMART" id="SM00651">
    <property type="entry name" value="Sm"/>
    <property type="match status" value="1"/>
</dbReference>
<dbReference type="GO" id="GO:0070990">
    <property type="term" value="F:snRNP binding"/>
    <property type="evidence" value="ECO:0007669"/>
    <property type="project" value="TreeGrafter"/>
</dbReference>
<dbReference type="Pfam" id="PF01423">
    <property type="entry name" value="LSM"/>
    <property type="match status" value="1"/>
</dbReference>
<dbReference type="SUPFAM" id="SSF50182">
    <property type="entry name" value="Sm-like ribonucleoproteins"/>
    <property type="match status" value="1"/>
</dbReference>
<organism evidence="13 14">
    <name type="scientific">Maudiozyma humilis</name>
    <name type="common">Sour dough yeast</name>
    <name type="synonym">Kazachstania humilis</name>
    <dbReference type="NCBI Taxonomy" id="51915"/>
    <lineage>
        <taxon>Eukaryota</taxon>
        <taxon>Fungi</taxon>
        <taxon>Dikarya</taxon>
        <taxon>Ascomycota</taxon>
        <taxon>Saccharomycotina</taxon>
        <taxon>Saccharomycetes</taxon>
        <taxon>Saccharomycetales</taxon>
        <taxon>Saccharomycetaceae</taxon>
        <taxon>Maudiozyma</taxon>
    </lineage>
</organism>
<evidence type="ECO:0000256" key="5">
    <source>
        <dbReference type="ARBA" id="ARBA00022664"/>
    </source>
</evidence>
<dbReference type="EMBL" id="BTGD01000025">
    <property type="protein sequence ID" value="GMM58464.1"/>
    <property type="molecule type" value="Genomic_DNA"/>
</dbReference>
<dbReference type="Proteomes" id="UP001377567">
    <property type="component" value="Unassembled WGS sequence"/>
</dbReference>
<keyword evidence="9" id="KW-0687">Ribonucleoprotein</keyword>
<comment type="subcellular location">
    <subcellularLocation>
        <location evidence="2">Cytoplasm</location>
    </subcellularLocation>
    <subcellularLocation>
        <location evidence="1">Nucleus</location>
    </subcellularLocation>
</comment>
<dbReference type="InterPro" id="IPR001163">
    <property type="entry name" value="Sm_dom_euk/arc"/>
</dbReference>
<dbReference type="PANTHER" id="PTHR10701">
    <property type="entry name" value="SMALL NUCLEAR RIBONUCLEOPROTEIN-ASSOCIATED PROTEIN B AND N"/>
    <property type="match status" value="1"/>
</dbReference>
<dbReference type="InterPro" id="IPR050914">
    <property type="entry name" value="snRNP_SmB/NAA38-like"/>
</dbReference>
<dbReference type="CDD" id="cd01717">
    <property type="entry name" value="Sm_B"/>
    <property type="match status" value="1"/>
</dbReference>
<gene>
    <name evidence="13" type="ORF">DAKH74_050810</name>
</gene>
<dbReference type="GO" id="GO:0005687">
    <property type="term" value="C:U4 snRNP"/>
    <property type="evidence" value="ECO:0007669"/>
    <property type="project" value="TreeGrafter"/>
</dbReference>
<dbReference type="PROSITE" id="PS52002">
    <property type="entry name" value="SM"/>
    <property type="match status" value="1"/>
</dbReference>
<feature type="region of interest" description="Disordered" evidence="11">
    <location>
        <begin position="102"/>
        <end position="155"/>
    </location>
</feature>
<evidence type="ECO:0000256" key="4">
    <source>
        <dbReference type="ARBA" id="ARBA00022490"/>
    </source>
</evidence>
<evidence type="ECO:0000256" key="1">
    <source>
        <dbReference type="ARBA" id="ARBA00004123"/>
    </source>
</evidence>
<keyword evidence="8" id="KW-0539">Nucleus</keyword>
<keyword evidence="7" id="KW-0508">mRNA splicing</keyword>
<dbReference type="PANTHER" id="PTHR10701:SF0">
    <property type="entry name" value="SMALL NUCLEAR RIBONUCLEOPROTEIN-ASSOCIATED PROTEIN B"/>
    <property type="match status" value="1"/>
</dbReference>
<dbReference type="GO" id="GO:0005737">
    <property type="term" value="C:cytoplasm"/>
    <property type="evidence" value="ECO:0007669"/>
    <property type="project" value="UniProtKB-SubCell"/>
</dbReference>
<evidence type="ECO:0000256" key="6">
    <source>
        <dbReference type="ARBA" id="ARBA00022884"/>
    </source>
</evidence>
<dbReference type="InterPro" id="IPR010920">
    <property type="entry name" value="LSM_dom_sf"/>
</dbReference>
<keyword evidence="4" id="KW-0963">Cytoplasm</keyword>
<accession>A0AAV5S3M1</accession>
<comment type="caution">
    <text evidence="13">The sequence shown here is derived from an EMBL/GenBank/DDBJ whole genome shotgun (WGS) entry which is preliminary data.</text>
</comment>
<evidence type="ECO:0000256" key="11">
    <source>
        <dbReference type="SAM" id="MobiDB-lite"/>
    </source>
</evidence>
<evidence type="ECO:0000256" key="9">
    <source>
        <dbReference type="ARBA" id="ARBA00023274"/>
    </source>
</evidence>